<comment type="caution">
    <text evidence="17">The sequence shown here is derived from an EMBL/GenBank/DDBJ whole genome shotgun (WGS) entry which is preliminary data.</text>
</comment>
<keyword evidence="18" id="KW-1185">Reference proteome</keyword>
<dbReference type="FunFam" id="3.40.50.300:FF:000016">
    <property type="entry name" value="Oligopeptide ABC transporter ATP-binding component"/>
    <property type="match status" value="1"/>
</dbReference>
<comment type="similarity">
    <text evidence="2">Belongs to the ABC transporter superfamily.</text>
</comment>
<evidence type="ECO:0000256" key="14">
    <source>
        <dbReference type="ARBA" id="ARBA00044143"/>
    </source>
</evidence>
<evidence type="ECO:0000256" key="10">
    <source>
        <dbReference type="ARBA" id="ARBA00023112"/>
    </source>
</evidence>
<dbReference type="PANTHER" id="PTHR43297">
    <property type="entry name" value="OLIGOPEPTIDE TRANSPORT ATP-BINDING PROTEIN APPD"/>
    <property type="match status" value="1"/>
</dbReference>
<dbReference type="InterPro" id="IPR017871">
    <property type="entry name" value="ABC_transporter-like_CS"/>
</dbReference>
<organism evidence="17 18">
    <name type="scientific">Ornatilinea apprima</name>
    <dbReference type="NCBI Taxonomy" id="1134406"/>
    <lineage>
        <taxon>Bacteria</taxon>
        <taxon>Bacillati</taxon>
        <taxon>Chloroflexota</taxon>
        <taxon>Anaerolineae</taxon>
        <taxon>Anaerolineales</taxon>
        <taxon>Anaerolineaceae</taxon>
        <taxon>Ornatilinea</taxon>
    </lineage>
</organism>
<dbReference type="InterPro" id="IPR050388">
    <property type="entry name" value="ABC_Ni/Peptide_Import"/>
</dbReference>
<evidence type="ECO:0000256" key="1">
    <source>
        <dbReference type="ARBA" id="ARBA00004202"/>
    </source>
</evidence>
<dbReference type="Pfam" id="PF00005">
    <property type="entry name" value="ABC_tran"/>
    <property type="match status" value="1"/>
</dbReference>
<evidence type="ECO:0000256" key="11">
    <source>
        <dbReference type="ARBA" id="ARBA00023136"/>
    </source>
</evidence>
<evidence type="ECO:0000256" key="8">
    <source>
        <dbReference type="ARBA" id="ARBA00022967"/>
    </source>
</evidence>
<keyword evidence="11" id="KW-0472">Membrane</keyword>
<keyword evidence="3" id="KW-0813">Transport</keyword>
<comment type="catalytic activity">
    <reaction evidence="15">
        <text>Ni(2+)(out) + ATP + H2O = Ni(2+)(in) + ADP + phosphate + H(+)</text>
        <dbReference type="Rhea" id="RHEA:15557"/>
        <dbReference type="ChEBI" id="CHEBI:15377"/>
        <dbReference type="ChEBI" id="CHEBI:15378"/>
        <dbReference type="ChEBI" id="CHEBI:30616"/>
        <dbReference type="ChEBI" id="CHEBI:43474"/>
        <dbReference type="ChEBI" id="CHEBI:49786"/>
        <dbReference type="ChEBI" id="CHEBI:456216"/>
        <dbReference type="EC" id="7.2.2.11"/>
    </reaction>
    <physiologicalReaction direction="left-to-right" evidence="15">
        <dbReference type="Rhea" id="RHEA:15558"/>
    </physiologicalReaction>
</comment>
<evidence type="ECO:0000256" key="2">
    <source>
        <dbReference type="ARBA" id="ARBA00005417"/>
    </source>
</evidence>
<dbReference type="EMBL" id="LGCL01000024">
    <property type="protein sequence ID" value="KPL76961.1"/>
    <property type="molecule type" value="Genomic_DNA"/>
</dbReference>
<keyword evidence="9" id="KW-0406">Ion transport</keyword>
<dbReference type="SUPFAM" id="SSF52540">
    <property type="entry name" value="P-loop containing nucleoside triphosphate hydrolases"/>
    <property type="match status" value="1"/>
</dbReference>
<dbReference type="PATRIC" id="fig|1134406.4.peg.2516"/>
<dbReference type="CDD" id="cd03257">
    <property type="entry name" value="ABC_NikE_OppD_transporters"/>
    <property type="match status" value="1"/>
</dbReference>
<dbReference type="AlphaFoldDB" id="A0A0P6XL65"/>
<accession>A0A0P6XL65</accession>
<dbReference type="NCBIfam" id="TIGR01727">
    <property type="entry name" value="oligo_HPY"/>
    <property type="match status" value="1"/>
</dbReference>
<dbReference type="InterPro" id="IPR013563">
    <property type="entry name" value="Oligopep_ABC_C"/>
</dbReference>
<sequence>MENKETLLQVRNLTVTYHTRLGPVSAVSDVSFDVYRGEILGLVGESGCGKSTMGKALMRLIAPPGEISEGQIILSGEDILKYDENQLREMRGAHVSMIFQDPMTSLNPVQRIDQHGIEAIQVHEPKTKIEQALERVSKLFERLGIQKRRLTDYPHQLSGGMRQRVMIGLGLALNADLIIADEASTSLDVIVEAKLADQLREIRDEFGVTLMVITHNIALVAELADRIAVMYAGRMVELGDVYEVFDNPLHPYTQGLLASVPNIILNEREELYKMPGEPPNLTHPPSGCRFHPRCPKAMDICSRYQPSFEEVTPGRFVHCWLYQDHPEKETPTLKVAA</sequence>
<keyword evidence="10" id="KW-0921">Nickel transport</keyword>
<keyword evidence="8" id="KW-1278">Translocase</keyword>
<dbReference type="RefSeq" id="WP_075062908.1">
    <property type="nucleotide sequence ID" value="NZ_LGCL01000024.1"/>
</dbReference>
<evidence type="ECO:0000256" key="7">
    <source>
        <dbReference type="ARBA" id="ARBA00022840"/>
    </source>
</evidence>
<evidence type="ECO:0000256" key="13">
    <source>
        <dbReference type="ARBA" id="ARBA00039098"/>
    </source>
</evidence>
<evidence type="ECO:0000256" key="12">
    <source>
        <dbReference type="ARBA" id="ARBA00038669"/>
    </source>
</evidence>
<keyword evidence="4" id="KW-1003">Cell membrane</keyword>
<dbReference type="PROSITE" id="PS50893">
    <property type="entry name" value="ABC_TRANSPORTER_2"/>
    <property type="match status" value="1"/>
</dbReference>
<comment type="subunit">
    <text evidence="12">The complex is composed of two ATP-binding proteins (NikD and NikE), two transmembrane proteins (NikB and NikC) and a solute-binding protein (NikA).</text>
</comment>
<dbReference type="GO" id="GO:0015833">
    <property type="term" value="P:peptide transport"/>
    <property type="evidence" value="ECO:0007669"/>
    <property type="project" value="InterPro"/>
</dbReference>
<proteinExistence type="inferred from homology"/>
<evidence type="ECO:0000313" key="17">
    <source>
        <dbReference type="EMBL" id="KPL76961.1"/>
    </source>
</evidence>
<keyword evidence="6" id="KW-0547">Nucleotide-binding</keyword>
<dbReference type="PROSITE" id="PS00211">
    <property type="entry name" value="ABC_TRANSPORTER_1"/>
    <property type="match status" value="1"/>
</dbReference>
<dbReference type="SMART" id="SM00382">
    <property type="entry name" value="AAA"/>
    <property type="match status" value="1"/>
</dbReference>
<evidence type="ECO:0000256" key="5">
    <source>
        <dbReference type="ARBA" id="ARBA00022596"/>
    </source>
</evidence>
<evidence type="ECO:0000256" key="15">
    <source>
        <dbReference type="ARBA" id="ARBA00048610"/>
    </source>
</evidence>
<protein>
    <recommendedName>
        <fullName evidence="14">Nickel import system ATP-binding protein NikD</fullName>
        <ecNumber evidence="13">7.2.2.11</ecNumber>
    </recommendedName>
</protein>
<dbReference type="Gene3D" id="3.40.50.300">
    <property type="entry name" value="P-loop containing nucleotide triphosphate hydrolases"/>
    <property type="match status" value="1"/>
</dbReference>
<gene>
    <name evidence="17" type="ORF">ADN00_10255</name>
</gene>
<comment type="subcellular location">
    <subcellularLocation>
        <location evidence="1">Cell membrane</location>
        <topology evidence="1">Peripheral membrane protein</topology>
    </subcellularLocation>
</comment>
<evidence type="ECO:0000256" key="9">
    <source>
        <dbReference type="ARBA" id="ARBA00023065"/>
    </source>
</evidence>
<name>A0A0P6XL65_9CHLR</name>
<dbReference type="PANTHER" id="PTHR43297:SF13">
    <property type="entry name" value="NICKEL ABC TRANSPORTER, ATP-BINDING PROTEIN"/>
    <property type="match status" value="1"/>
</dbReference>
<dbReference type="GO" id="GO:0005886">
    <property type="term" value="C:plasma membrane"/>
    <property type="evidence" value="ECO:0007669"/>
    <property type="project" value="UniProtKB-SubCell"/>
</dbReference>
<feature type="domain" description="ABC transporter" evidence="16">
    <location>
        <begin position="8"/>
        <end position="257"/>
    </location>
</feature>
<dbReference type="InterPro" id="IPR027417">
    <property type="entry name" value="P-loop_NTPase"/>
</dbReference>
<keyword evidence="5" id="KW-0533">Nickel</keyword>
<evidence type="ECO:0000259" key="16">
    <source>
        <dbReference type="PROSITE" id="PS50893"/>
    </source>
</evidence>
<dbReference type="GO" id="GO:0015413">
    <property type="term" value="F:ABC-type nickel transporter activity"/>
    <property type="evidence" value="ECO:0007669"/>
    <property type="project" value="UniProtKB-EC"/>
</dbReference>
<dbReference type="EC" id="7.2.2.11" evidence="13"/>
<dbReference type="Proteomes" id="UP000050417">
    <property type="component" value="Unassembled WGS sequence"/>
</dbReference>
<dbReference type="InterPro" id="IPR003439">
    <property type="entry name" value="ABC_transporter-like_ATP-bd"/>
</dbReference>
<dbReference type="GO" id="GO:0016887">
    <property type="term" value="F:ATP hydrolysis activity"/>
    <property type="evidence" value="ECO:0007669"/>
    <property type="project" value="InterPro"/>
</dbReference>
<dbReference type="InterPro" id="IPR003593">
    <property type="entry name" value="AAA+_ATPase"/>
</dbReference>
<dbReference type="STRING" id="1134406.ADN00_10255"/>
<keyword evidence="7" id="KW-0067">ATP-binding</keyword>
<dbReference type="GO" id="GO:0005524">
    <property type="term" value="F:ATP binding"/>
    <property type="evidence" value="ECO:0007669"/>
    <property type="project" value="UniProtKB-KW"/>
</dbReference>
<evidence type="ECO:0000313" key="18">
    <source>
        <dbReference type="Proteomes" id="UP000050417"/>
    </source>
</evidence>
<dbReference type="OrthoDB" id="9802264at2"/>
<evidence type="ECO:0000256" key="6">
    <source>
        <dbReference type="ARBA" id="ARBA00022741"/>
    </source>
</evidence>
<evidence type="ECO:0000256" key="4">
    <source>
        <dbReference type="ARBA" id="ARBA00022475"/>
    </source>
</evidence>
<reference evidence="17 18" key="1">
    <citation type="submission" date="2015-07" db="EMBL/GenBank/DDBJ databases">
        <title>Genome sequence of Ornatilinea apprima DSM 23815.</title>
        <authorList>
            <person name="Hemp J."/>
            <person name="Ward L.M."/>
            <person name="Pace L.A."/>
            <person name="Fischer W.W."/>
        </authorList>
    </citation>
    <scope>NUCLEOTIDE SEQUENCE [LARGE SCALE GENOMIC DNA]</scope>
    <source>
        <strain evidence="17 18">P3M-1</strain>
    </source>
</reference>
<dbReference type="Pfam" id="PF08352">
    <property type="entry name" value="oligo_HPY"/>
    <property type="match status" value="1"/>
</dbReference>
<evidence type="ECO:0000256" key="3">
    <source>
        <dbReference type="ARBA" id="ARBA00022448"/>
    </source>
</evidence>